<dbReference type="InterPro" id="IPR023210">
    <property type="entry name" value="NADP_OxRdtase_dom"/>
</dbReference>
<keyword evidence="3" id="KW-0411">Iron-sulfur</keyword>
<evidence type="ECO:0000313" key="5">
    <source>
        <dbReference type="EMBL" id="SCZ79903.1"/>
    </source>
</evidence>
<dbReference type="PANTHER" id="PTHR43312:SF1">
    <property type="entry name" value="NADP-DEPENDENT OXIDOREDUCTASE DOMAIN-CONTAINING PROTEIN"/>
    <property type="match status" value="1"/>
</dbReference>
<dbReference type="GO" id="GO:0051536">
    <property type="term" value="F:iron-sulfur cluster binding"/>
    <property type="evidence" value="ECO:0007669"/>
    <property type="project" value="UniProtKB-KW"/>
</dbReference>
<dbReference type="SUPFAM" id="SSF51430">
    <property type="entry name" value="NAD(P)-linked oxidoreductase"/>
    <property type="match status" value="1"/>
</dbReference>
<dbReference type="InterPro" id="IPR017896">
    <property type="entry name" value="4Fe4S_Fe-S-bd"/>
</dbReference>
<dbReference type="SUPFAM" id="SSF46548">
    <property type="entry name" value="alpha-helical ferredoxin"/>
    <property type="match status" value="1"/>
</dbReference>
<sequence>MRKRLLGKTGLMVSEVGFGGIPIQRVDAPTVKTILMECLRREVTFLDTARGYTTSEEMIGAAIEGHRDSFVLATKTMAKSYEDMKRDIGISLINLRTSHIELYQAHFVRNQEAYDALIQQGGYEAMLEAKREGLIGHIGITSHDHKLLEKIIEDGRFETIQFPYNLVEHQGERLFQRAHELGMGIIVMKPLAGGAISNGPLSLKYILNNPHVSVAIPGMDSPEQVSENAAMGSAELNYTEEDLKNMEVVRQEMGEHFCRRCGYCLPCPQGLDIPTLFLMEGYLKRYGLKDWAQARYGSMEIKAADCVECGICESRCPYDLPIRNMLKKVDESFK</sequence>
<dbReference type="OrthoDB" id="9773828at2"/>
<name>A0A1G5S0T2_9FIRM</name>
<dbReference type="Pfam" id="PF00248">
    <property type="entry name" value="Aldo_ket_red"/>
    <property type="match status" value="1"/>
</dbReference>
<keyword evidence="1" id="KW-0479">Metal-binding</keyword>
<evidence type="ECO:0000256" key="2">
    <source>
        <dbReference type="ARBA" id="ARBA00023004"/>
    </source>
</evidence>
<evidence type="ECO:0000259" key="4">
    <source>
        <dbReference type="PROSITE" id="PS51379"/>
    </source>
</evidence>
<proteinExistence type="predicted"/>
<feature type="domain" description="4Fe-4S ferredoxin-type" evidence="4">
    <location>
        <begin position="297"/>
        <end position="326"/>
    </location>
</feature>
<dbReference type="CDD" id="cd19100">
    <property type="entry name" value="AKR_unchar"/>
    <property type="match status" value="1"/>
</dbReference>
<dbReference type="InterPro" id="IPR036812">
    <property type="entry name" value="NAD(P)_OxRdtase_dom_sf"/>
</dbReference>
<organism evidence="5 6">
    <name type="scientific">Acidaminobacter hydrogenoformans DSM 2784</name>
    <dbReference type="NCBI Taxonomy" id="1120920"/>
    <lineage>
        <taxon>Bacteria</taxon>
        <taxon>Bacillati</taxon>
        <taxon>Bacillota</taxon>
        <taxon>Clostridia</taxon>
        <taxon>Peptostreptococcales</taxon>
        <taxon>Acidaminobacteraceae</taxon>
        <taxon>Acidaminobacter</taxon>
    </lineage>
</organism>
<reference evidence="5 6" key="1">
    <citation type="submission" date="2016-10" db="EMBL/GenBank/DDBJ databases">
        <authorList>
            <person name="de Groot N.N."/>
        </authorList>
    </citation>
    <scope>NUCLEOTIDE SEQUENCE [LARGE SCALE GENOMIC DNA]</scope>
    <source>
        <strain evidence="5 6">DSM 2784</strain>
    </source>
</reference>
<dbReference type="InterPro" id="IPR017900">
    <property type="entry name" value="4Fe4S_Fe_S_CS"/>
</dbReference>
<dbReference type="AlphaFoldDB" id="A0A1G5S0T2"/>
<accession>A0A1G5S0T2</accession>
<dbReference type="RefSeq" id="WP_092591068.1">
    <property type="nucleotide sequence ID" value="NZ_FMWL01000009.1"/>
</dbReference>
<dbReference type="Proteomes" id="UP000199208">
    <property type="component" value="Unassembled WGS sequence"/>
</dbReference>
<dbReference type="PROSITE" id="PS51379">
    <property type="entry name" value="4FE4S_FER_2"/>
    <property type="match status" value="1"/>
</dbReference>
<dbReference type="STRING" id="1120920.SAMN03080599_02004"/>
<dbReference type="PROSITE" id="PS00198">
    <property type="entry name" value="4FE4S_FER_1"/>
    <property type="match status" value="1"/>
</dbReference>
<dbReference type="GO" id="GO:0046872">
    <property type="term" value="F:metal ion binding"/>
    <property type="evidence" value="ECO:0007669"/>
    <property type="project" value="UniProtKB-KW"/>
</dbReference>
<dbReference type="PANTHER" id="PTHR43312">
    <property type="entry name" value="D-THREO-ALDOSE 1-DEHYDROGENASE"/>
    <property type="match status" value="1"/>
</dbReference>
<dbReference type="Gene3D" id="3.20.20.100">
    <property type="entry name" value="NADP-dependent oxidoreductase domain"/>
    <property type="match status" value="1"/>
</dbReference>
<evidence type="ECO:0000256" key="3">
    <source>
        <dbReference type="ARBA" id="ARBA00023014"/>
    </source>
</evidence>
<keyword evidence="2" id="KW-0408">Iron</keyword>
<dbReference type="InterPro" id="IPR053135">
    <property type="entry name" value="AKR2_Oxidoreductase"/>
</dbReference>
<dbReference type="Pfam" id="PF13534">
    <property type="entry name" value="Fer4_17"/>
    <property type="match status" value="1"/>
</dbReference>
<evidence type="ECO:0000256" key="1">
    <source>
        <dbReference type="ARBA" id="ARBA00022723"/>
    </source>
</evidence>
<protein>
    <submittedName>
        <fullName evidence="5">Predicted oxidoreductase of the aldo/keto reductase family</fullName>
    </submittedName>
</protein>
<dbReference type="EMBL" id="FMWL01000009">
    <property type="protein sequence ID" value="SCZ79903.1"/>
    <property type="molecule type" value="Genomic_DNA"/>
</dbReference>
<gene>
    <name evidence="5" type="ORF">SAMN03080599_02004</name>
</gene>
<keyword evidence="6" id="KW-1185">Reference proteome</keyword>
<evidence type="ECO:0000313" key="6">
    <source>
        <dbReference type="Proteomes" id="UP000199208"/>
    </source>
</evidence>